<protein>
    <submittedName>
        <fullName evidence="2">Uncharacterized protein</fullName>
    </submittedName>
</protein>
<dbReference type="EMBL" id="CP066681">
    <property type="protein sequence ID" value="QQG36782.1"/>
    <property type="molecule type" value="Genomic_DNA"/>
</dbReference>
<sequence>MKINIQEFLDHCGIEESIYPGKKLVRKLRQPGEFKSHCVVLDWHHAEVLRIEIKAGLSGRTLPVSELKKYPVCFQAPTYVDIRPESANDDEKHDEDEEDEGQQGRASGGSGGRKMKKRLQGDMVAAFSTVMEGNIPTAGEIKKLVVMGKEIAKQSYAQVLEKLAEQIKQSKIMATDLLAEAGKYITKYTPPAFMKPNGTEDKVYKYDRMKNEPMFGRPLMG</sequence>
<evidence type="ECO:0000313" key="2">
    <source>
        <dbReference type="EMBL" id="QQG36782.1"/>
    </source>
</evidence>
<evidence type="ECO:0000313" key="3">
    <source>
        <dbReference type="Proteomes" id="UP000595362"/>
    </source>
</evidence>
<proteinExistence type="predicted"/>
<reference evidence="2 3" key="1">
    <citation type="submission" date="2020-07" db="EMBL/GenBank/DDBJ databases">
        <title>Huge and variable diversity of episymbiotic CPR bacteria and DPANN archaea in groundwater ecosystems.</title>
        <authorList>
            <person name="He C.Y."/>
            <person name="Keren R."/>
            <person name="Whittaker M."/>
            <person name="Farag I.F."/>
            <person name="Doudna J."/>
            <person name="Cate J.H.D."/>
            <person name="Banfield J.F."/>
        </authorList>
    </citation>
    <scope>NUCLEOTIDE SEQUENCE [LARGE SCALE GENOMIC DNA]</scope>
    <source>
        <strain evidence="2">NC_groundwater_70_Ag_B-0.1um_54_66</strain>
    </source>
</reference>
<feature type="compositionally biased region" description="Acidic residues" evidence="1">
    <location>
        <begin position="92"/>
        <end position="101"/>
    </location>
</feature>
<feature type="region of interest" description="Disordered" evidence="1">
    <location>
        <begin position="83"/>
        <end position="115"/>
    </location>
</feature>
<dbReference type="Proteomes" id="UP000595362">
    <property type="component" value="Chromosome"/>
</dbReference>
<accession>A0A7T5R3C4</accession>
<gene>
    <name evidence="2" type="ORF">HYS17_03130</name>
</gene>
<organism evidence="2 3">
    <name type="scientific">Micavibrio aeruginosavorus</name>
    <dbReference type="NCBI Taxonomy" id="349221"/>
    <lineage>
        <taxon>Bacteria</taxon>
        <taxon>Pseudomonadati</taxon>
        <taxon>Bdellovibrionota</taxon>
        <taxon>Bdellovibrionia</taxon>
        <taxon>Bdellovibrionales</taxon>
        <taxon>Pseudobdellovibrionaceae</taxon>
        <taxon>Micavibrio</taxon>
    </lineage>
</organism>
<dbReference type="AlphaFoldDB" id="A0A7T5R3C4"/>
<evidence type="ECO:0000256" key="1">
    <source>
        <dbReference type="SAM" id="MobiDB-lite"/>
    </source>
</evidence>
<name>A0A7T5R3C4_9BACT</name>